<dbReference type="PANTHER" id="PTHR46586:SF3">
    <property type="entry name" value="ANKYRIN REPEAT-CONTAINING PROTEIN"/>
    <property type="match status" value="1"/>
</dbReference>
<keyword evidence="2" id="KW-1185">Reference proteome</keyword>
<sequence>MDSVAGHVLRAPRMLRRICVYQASAGKMTLSSPLRCGAVSLTSYTDEPPHPDDATTMRSWIAVHGIDGLASLCVPHLFAYALSCGDAQVLDWLVVQGYVTWTKELLLLHTHDCNMCLGARKDLGAATTMRALGCVAHATEKGHVAMLQLLYENGMSVAGIWKAVCAGGDRRIAKYVVANALDAWDDACINVAAANGHFALVRYFLRLGYTGVDRRTLALAVQHDQLETVQVLLAQDRRTRLFFADALRGAVEYRRLNLLRWLCRQPAAQAFLKATNALAEYFCAPAAIRQCLCDAISQHALDMCMCSVLVSTSLFPTIASYQDGLDGRTFDLHELCSRGLALYRNYDRESPASCMYGAYHERFGHWRARHGLSQLRDLCVPHLFAFAMAYGNAEVLQALGPQLLSSQRRVELSCRHHRMCGYAKDQLDHRKIAYSTVVMHAAESGHVDLLAMLHAAGFSMENVWHRVSFFGHLNIAQFAHEHQLPGWQRNFVYTTAASGHLDVVQFYHEHNYDGFDDDTICGAVYSGNLALVQFLVAHRPTEDMLHKAMMIAVDKDNVPMLRWLIDQPGAASHVVWTAGRAYISQSSQCAALLANDPRTTPATMSLYARARKRKASAMM</sequence>
<dbReference type="SUPFAM" id="SSF48403">
    <property type="entry name" value="Ankyrin repeat"/>
    <property type="match status" value="1"/>
</dbReference>
<dbReference type="AlphaFoldDB" id="T0RGJ8"/>
<proteinExistence type="predicted"/>
<name>T0RGJ8_SAPDV</name>
<evidence type="ECO:0000313" key="1">
    <source>
        <dbReference type="EMBL" id="EQC28832.1"/>
    </source>
</evidence>
<dbReference type="PANTHER" id="PTHR46586">
    <property type="entry name" value="ANKYRIN REPEAT-CONTAINING PROTEIN"/>
    <property type="match status" value="1"/>
</dbReference>
<dbReference type="EMBL" id="JH767191">
    <property type="protein sequence ID" value="EQC28832.1"/>
    <property type="molecule type" value="Genomic_DNA"/>
</dbReference>
<protein>
    <submittedName>
        <fullName evidence="1">Uncharacterized protein</fullName>
    </submittedName>
</protein>
<accession>T0RGJ8</accession>
<gene>
    <name evidence="1" type="ORF">SDRG_13512</name>
</gene>
<evidence type="ECO:0000313" key="2">
    <source>
        <dbReference type="Proteomes" id="UP000030762"/>
    </source>
</evidence>
<dbReference type="Proteomes" id="UP000030762">
    <property type="component" value="Unassembled WGS sequence"/>
</dbReference>
<dbReference type="InterPro" id="IPR052050">
    <property type="entry name" value="SecEffector_AnkRepeat"/>
</dbReference>
<dbReference type="Gene3D" id="1.25.40.20">
    <property type="entry name" value="Ankyrin repeat-containing domain"/>
    <property type="match status" value="2"/>
</dbReference>
<dbReference type="GeneID" id="19954239"/>
<dbReference type="InParanoid" id="T0RGJ8"/>
<organism evidence="1 2">
    <name type="scientific">Saprolegnia diclina (strain VS20)</name>
    <dbReference type="NCBI Taxonomy" id="1156394"/>
    <lineage>
        <taxon>Eukaryota</taxon>
        <taxon>Sar</taxon>
        <taxon>Stramenopiles</taxon>
        <taxon>Oomycota</taxon>
        <taxon>Saprolegniomycetes</taxon>
        <taxon>Saprolegniales</taxon>
        <taxon>Saprolegniaceae</taxon>
        <taxon>Saprolegnia</taxon>
    </lineage>
</organism>
<reference evidence="1 2" key="1">
    <citation type="submission" date="2012-04" db="EMBL/GenBank/DDBJ databases">
        <title>The Genome Sequence of Saprolegnia declina VS20.</title>
        <authorList>
            <consortium name="The Broad Institute Genome Sequencing Platform"/>
            <person name="Russ C."/>
            <person name="Nusbaum C."/>
            <person name="Tyler B."/>
            <person name="van West P."/>
            <person name="Dieguez-Uribeondo J."/>
            <person name="de Bruijn I."/>
            <person name="Tripathy S."/>
            <person name="Jiang R."/>
            <person name="Young S.K."/>
            <person name="Zeng Q."/>
            <person name="Gargeya S."/>
            <person name="Fitzgerald M."/>
            <person name="Haas B."/>
            <person name="Abouelleil A."/>
            <person name="Alvarado L."/>
            <person name="Arachchi H.M."/>
            <person name="Berlin A."/>
            <person name="Chapman S.B."/>
            <person name="Goldberg J."/>
            <person name="Griggs A."/>
            <person name="Gujja S."/>
            <person name="Hansen M."/>
            <person name="Howarth C."/>
            <person name="Imamovic A."/>
            <person name="Larimer J."/>
            <person name="McCowen C."/>
            <person name="Montmayeur A."/>
            <person name="Murphy C."/>
            <person name="Neiman D."/>
            <person name="Pearson M."/>
            <person name="Priest M."/>
            <person name="Roberts A."/>
            <person name="Saif S."/>
            <person name="Shea T."/>
            <person name="Sisk P."/>
            <person name="Sykes S."/>
            <person name="Wortman J."/>
            <person name="Nusbaum C."/>
            <person name="Birren B."/>
        </authorList>
    </citation>
    <scope>NUCLEOTIDE SEQUENCE [LARGE SCALE GENOMIC DNA]</scope>
    <source>
        <strain evidence="1 2">VS20</strain>
    </source>
</reference>
<dbReference type="RefSeq" id="XP_008617827.1">
    <property type="nucleotide sequence ID" value="XM_008619605.1"/>
</dbReference>
<dbReference type="InterPro" id="IPR036770">
    <property type="entry name" value="Ankyrin_rpt-contain_sf"/>
</dbReference>
<dbReference type="VEuPathDB" id="FungiDB:SDRG_13512"/>
<dbReference type="OrthoDB" id="498371at2759"/>